<reference evidence="1 2" key="1">
    <citation type="journal article" date="2018" name="New Phytol.">
        <title>Phylogenomics of Endogonaceae and evolution of mycorrhizas within Mucoromycota.</title>
        <authorList>
            <person name="Chang Y."/>
            <person name="Desiro A."/>
            <person name="Na H."/>
            <person name="Sandor L."/>
            <person name="Lipzen A."/>
            <person name="Clum A."/>
            <person name="Barry K."/>
            <person name="Grigoriev I.V."/>
            <person name="Martin F.M."/>
            <person name="Stajich J.E."/>
            <person name="Smith M.E."/>
            <person name="Bonito G."/>
            <person name="Spatafora J.W."/>
        </authorList>
    </citation>
    <scope>NUCLEOTIDE SEQUENCE [LARGE SCALE GENOMIC DNA]</scope>
    <source>
        <strain evidence="1 2">GMNB39</strain>
    </source>
</reference>
<dbReference type="Proteomes" id="UP000268093">
    <property type="component" value="Unassembled WGS sequence"/>
</dbReference>
<evidence type="ECO:0000313" key="2">
    <source>
        <dbReference type="Proteomes" id="UP000268093"/>
    </source>
</evidence>
<keyword evidence="2" id="KW-1185">Reference proteome</keyword>
<organism evidence="1 2">
    <name type="scientific">Jimgerdemannia flammicorona</name>
    <dbReference type="NCBI Taxonomy" id="994334"/>
    <lineage>
        <taxon>Eukaryota</taxon>
        <taxon>Fungi</taxon>
        <taxon>Fungi incertae sedis</taxon>
        <taxon>Mucoromycota</taxon>
        <taxon>Mucoromycotina</taxon>
        <taxon>Endogonomycetes</taxon>
        <taxon>Endogonales</taxon>
        <taxon>Endogonaceae</taxon>
        <taxon>Jimgerdemannia</taxon>
    </lineage>
</organism>
<proteinExistence type="predicted"/>
<sequence>MVLMTKNLEEAPWLLGCLRHSICDGAIGVALPAVISAARHGLKVHFYAHSAIPPESLRSGINMILPLEDYQGGYVHAKNSRCFYLFISESDLNAKTIGRKVESDLRRRASLDLPTPNNNITIYHHHLPSPFTITIYHHRTHSSQNPSQNK</sequence>
<name>A0A433ASG3_9FUNG</name>
<evidence type="ECO:0000313" key="1">
    <source>
        <dbReference type="EMBL" id="RUP05511.1"/>
    </source>
</evidence>
<dbReference type="AlphaFoldDB" id="A0A433ASG3"/>
<protein>
    <submittedName>
        <fullName evidence="1">Uncharacterized protein</fullName>
    </submittedName>
</protein>
<dbReference type="EMBL" id="RBNI01017183">
    <property type="protein sequence ID" value="RUP05511.1"/>
    <property type="molecule type" value="Genomic_DNA"/>
</dbReference>
<gene>
    <name evidence="1" type="ORF">BC936DRAFT_140515</name>
</gene>
<accession>A0A433ASG3</accession>
<comment type="caution">
    <text evidence="1">The sequence shown here is derived from an EMBL/GenBank/DDBJ whole genome shotgun (WGS) entry which is preliminary data.</text>
</comment>